<dbReference type="Pfam" id="PF00408">
    <property type="entry name" value="PGM_PMM_IV"/>
    <property type="match status" value="1"/>
</dbReference>
<dbReference type="InterPro" id="IPR005844">
    <property type="entry name" value="A-D-PHexomutase_a/b/a-I"/>
</dbReference>
<dbReference type="InterPro" id="IPR036900">
    <property type="entry name" value="A-D-PHexomutase_C_sf"/>
</dbReference>
<evidence type="ECO:0000256" key="6">
    <source>
        <dbReference type="ARBA" id="ARBA00050364"/>
    </source>
</evidence>
<evidence type="ECO:0000256" key="9">
    <source>
        <dbReference type="HAMAP-Rule" id="MF_01554"/>
    </source>
</evidence>
<comment type="function">
    <text evidence="9 11">Catalyzes the conversion of glucosamine-6-phosphate to glucosamine-1-phosphate.</text>
</comment>
<dbReference type="EMBL" id="QLYR01000009">
    <property type="protein sequence ID" value="RAQ22727.1"/>
    <property type="molecule type" value="Genomic_DNA"/>
</dbReference>
<dbReference type="Gene3D" id="3.30.310.50">
    <property type="entry name" value="Alpha-D-phosphohexomutase, C-terminal domain"/>
    <property type="match status" value="1"/>
</dbReference>
<keyword evidence="2 9" id="KW-0597">Phosphoprotein</keyword>
<evidence type="ECO:0000256" key="1">
    <source>
        <dbReference type="ARBA" id="ARBA00010231"/>
    </source>
</evidence>
<keyword evidence="4 9" id="KW-0460">Magnesium</keyword>
<dbReference type="PRINTS" id="PR00509">
    <property type="entry name" value="PGMPMM"/>
</dbReference>
<feature type="binding site" evidence="9">
    <location>
        <position position="241"/>
    </location>
    <ligand>
        <name>Mg(2+)</name>
        <dbReference type="ChEBI" id="CHEBI:18420"/>
    </ligand>
</feature>
<protein>
    <recommendedName>
        <fullName evidence="8 9">Phosphoglucosamine mutase</fullName>
        <ecNumber evidence="7 9">5.4.2.10</ecNumber>
    </recommendedName>
</protein>
<dbReference type="GO" id="GO:0006048">
    <property type="term" value="P:UDP-N-acetylglucosamine biosynthetic process"/>
    <property type="evidence" value="ECO:0007669"/>
    <property type="project" value="TreeGrafter"/>
</dbReference>
<gene>
    <name evidence="9" type="primary">glmM</name>
    <name evidence="16" type="ORF">DPQ25_11315</name>
</gene>
<dbReference type="GO" id="GO:0004615">
    <property type="term" value="F:phosphomannomutase activity"/>
    <property type="evidence" value="ECO:0007669"/>
    <property type="project" value="TreeGrafter"/>
</dbReference>
<dbReference type="InterPro" id="IPR005846">
    <property type="entry name" value="A-D-PHexomutase_a/b/a-III"/>
</dbReference>
<feature type="modified residue" description="Phosphoserine" evidence="9">
    <location>
        <position position="101"/>
    </location>
</feature>
<evidence type="ECO:0000256" key="10">
    <source>
        <dbReference type="RuleBase" id="RU004326"/>
    </source>
</evidence>
<comment type="caution">
    <text evidence="16">The sequence shown here is derived from an EMBL/GenBank/DDBJ whole genome shotgun (WGS) entry which is preliminary data.</text>
</comment>
<dbReference type="EC" id="5.4.2.10" evidence="7 9"/>
<dbReference type="FunFam" id="3.40.120.10:FF:000002">
    <property type="entry name" value="Phosphoglucosamine mutase"/>
    <property type="match status" value="1"/>
</dbReference>
<dbReference type="GO" id="GO:0008966">
    <property type="term" value="F:phosphoglucosamine mutase activity"/>
    <property type="evidence" value="ECO:0007669"/>
    <property type="project" value="UniProtKB-UniRule"/>
</dbReference>
<comment type="cofactor">
    <cofactor evidence="9">
        <name>Mg(2+)</name>
        <dbReference type="ChEBI" id="CHEBI:18420"/>
    </cofactor>
    <text evidence="9">Binds 1 Mg(2+) ion per subunit.</text>
</comment>
<accession>A0A328U9J1</accession>
<dbReference type="RefSeq" id="WP_112333291.1">
    <property type="nucleotide sequence ID" value="NZ_JADPHD010000002.1"/>
</dbReference>
<evidence type="ECO:0000259" key="12">
    <source>
        <dbReference type="Pfam" id="PF00408"/>
    </source>
</evidence>
<proteinExistence type="inferred from homology"/>
<dbReference type="GO" id="GO:0005975">
    <property type="term" value="P:carbohydrate metabolic process"/>
    <property type="evidence" value="ECO:0007669"/>
    <property type="project" value="InterPro"/>
</dbReference>
<feature type="active site" description="Phosphoserine intermediate" evidence="9">
    <location>
        <position position="101"/>
    </location>
</feature>
<dbReference type="Gene3D" id="3.40.120.10">
    <property type="entry name" value="Alpha-D-Glucose-1,6-Bisphosphate, subunit A, domain 3"/>
    <property type="match status" value="3"/>
</dbReference>
<evidence type="ECO:0000256" key="8">
    <source>
        <dbReference type="ARBA" id="ARBA00068193"/>
    </source>
</evidence>
<feature type="binding site" description="via phosphate group" evidence="9">
    <location>
        <position position="101"/>
    </location>
    <ligand>
        <name>Mg(2+)</name>
        <dbReference type="ChEBI" id="CHEBI:18420"/>
    </ligand>
</feature>
<dbReference type="FunFam" id="3.30.310.50:FF:000001">
    <property type="entry name" value="Phosphoglucosamine mutase"/>
    <property type="match status" value="1"/>
</dbReference>
<dbReference type="InterPro" id="IPR005843">
    <property type="entry name" value="A-D-PHexomutase_C"/>
</dbReference>
<feature type="domain" description="Alpha-D-phosphohexomutase alpha/beta/alpha" evidence="15">
    <location>
        <begin position="258"/>
        <end position="370"/>
    </location>
</feature>
<dbReference type="Pfam" id="PF02878">
    <property type="entry name" value="PGM_PMM_I"/>
    <property type="match status" value="1"/>
</dbReference>
<evidence type="ECO:0000259" key="14">
    <source>
        <dbReference type="Pfam" id="PF02879"/>
    </source>
</evidence>
<dbReference type="InterPro" id="IPR006352">
    <property type="entry name" value="GlmM_bact"/>
</dbReference>
<dbReference type="GO" id="GO:0000287">
    <property type="term" value="F:magnesium ion binding"/>
    <property type="evidence" value="ECO:0007669"/>
    <property type="project" value="UniProtKB-UniRule"/>
</dbReference>
<dbReference type="InterPro" id="IPR016055">
    <property type="entry name" value="A-D-PHexomutase_a/b/a-I/II/III"/>
</dbReference>
<evidence type="ECO:0000259" key="13">
    <source>
        <dbReference type="Pfam" id="PF02878"/>
    </source>
</evidence>
<evidence type="ECO:0000259" key="15">
    <source>
        <dbReference type="Pfam" id="PF02880"/>
    </source>
</evidence>
<comment type="PTM">
    <text evidence="9">Activated by phosphorylation.</text>
</comment>
<feature type="binding site" evidence="9">
    <location>
        <position position="243"/>
    </location>
    <ligand>
        <name>Mg(2+)</name>
        <dbReference type="ChEBI" id="CHEBI:18420"/>
    </ligand>
</feature>
<feature type="binding site" evidence="9">
    <location>
        <position position="245"/>
    </location>
    <ligand>
        <name>Mg(2+)</name>
        <dbReference type="ChEBI" id="CHEBI:18420"/>
    </ligand>
</feature>
<evidence type="ECO:0000256" key="4">
    <source>
        <dbReference type="ARBA" id="ARBA00022842"/>
    </source>
</evidence>
<dbReference type="InterPro" id="IPR005841">
    <property type="entry name" value="Alpha-D-phosphohexomutase_SF"/>
</dbReference>
<organism evidence="16 17">
    <name type="scientific">Hydrogeniiclostridium mannosilyticum</name>
    <dbReference type="NCBI Taxonomy" id="2764322"/>
    <lineage>
        <taxon>Bacteria</taxon>
        <taxon>Bacillati</taxon>
        <taxon>Bacillota</taxon>
        <taxon>Clostridia</taxon>
        <taxon>Eubacteriales</taxon>
        <taxon>Acutalibacteraceae</taxon>
        <taxon>Hydrogeniiclostridium</taxon>
    </lineage>
</organism>
<dbReference type="InterPro" id="IPR005845">
    <property type="entry name" value="A-D-PHexomutase_a/b/a-II"/>
</dbReference>
<comment type="similarity">
    <text evidence="1 9 10">Belongs to the phosphohexose mutase family.</text>
</comment>
<dbReference type="HAMAP" id="MF_01554_B">
    <property type="entry name" value="GlmM_B"/>
    <property type="match status" value="1"/>
</dbReference>
<evidence type="ECO:0000256" key="7">
    <source>
        <dbReference type="ARBA" id="ARBA00066330"/>
    </source>
</evidence>
<evidence type="ECO:0000256" key="5">
    <source>
        <dbReference type="ARBA" id="ARBA00023235"/>
    </source>
</evidence>
<dbReference type="InterPro" id="IPR016066">
    <property type="entry name" value="A-D-PHexomutase_CS"/>
</dbReference>
<dbReference type="PANTHER" id="PTHR42946:SF1">
    <property type="entry name" value="PHOSPHOGLUCOMUTASE (ALPHA-D-GLUCOSE-1,6-BISPHOSPHATE-DEPENDENT)"/>
    <property type="match status" value="1"/>
</dbReference>
<dbReference type="PANTHER" id="PTHR42946">
    <property type="entry name" value="PHOSPHOHEXOSE MUTASE"/>
    <property type="match status" value="1"/>
</dbReference>
<dbReference type="FunFam" id="3.40.120.10:FF:000001">
    <property type="entry name" value="Phosphoglucosamine mutase"/>
    <property type="match status" value="1"/>
</dbReference>
<dbReference type="AlphaFoldDB" id="A0A328U9J1"/>
<dbReference type="Pfam" id="PF02879">
    <property type="entry name" value="PGM_PMM_II"/>
    <property type="match status" value="1"/>
</dbReference>
<dbReference type="SUPFAM" id="SSF55957">
    <property type="entry name" value="Phosphoglucomutase, C-terminal domain"/>
    <property type="match status" value="1"/>
</dbReference>
<dbReference type="PROSITE" id="PS00710">
    <property type="entry name" value="PGM_PMM"/>
    <property type="match status" value="1"/>
</dbReference>
<feature type="domain" description="Alpha-D-phosphohexomutase C-terminal" evidence="12">
    <location>
        <begin position="375"/>
        <end position="442"/>
    </location>
</feature>
<feature type="domain" description="Alpha-D-phosphohexomutase alpha/beta/alpha" evidence="14">
    <location>
        <begin position="159"/>
        <end position="254"/>
    </location>
</feature>
<evidence type="ECO:0000256" key="3">
    <source>
        <dbReference type="ARBA" id="ARBA00022723"/>
    </source>
</evidence>
<keyword evidence="3 9" id="KW-0479">Metal-binding</keyword>
<dbReference type="InterPro" id="IPR050060">
    <property type="entry name" value="Phosphoglucosamine_mutase"/>
</dbReference>
<evidence type="ECO:0000313" key="17">
    <source>
        <dbReference type="Proteomes" id="UP000249377"/>
    </source>
</evidence>
<dbReference type="NCBIfam" id="TIGR01455">
    <property type="entry name" value="glmM"/>
    <property type="match status" value="1"/>
</dbReference>
<keyword evidence="5 9" id="KW-0413">Isomerase</keyword>
<dbReference type="GO" id="GO:0005829">
    <property type="term" value="C:cytosol"/>
    <property type="evidence" value="ECO:0007669"/>
    <property type="project" value="TreeGrafter"/>
</dbReference>
<comment type="catalytic activity">
    <reaction evidence="6 9 11">
        <text>alpha-D-glucosamine 1-phosphate = D-glucosamine 6-phosphate</text>
        <dbReference type="Rhea" id="RHEA:23424"/>
        <dbReference type="ChEBI" id="CHEBI:58516"/>
        <dbReference type="ChEBI" id="CHEBI:58725"/>
        <dbReference type="EC" id="5.4.2.10"/>
    </reaction>
</comment>
<dbReference type="SUPFAM" id="SSF53738">
    <property type="entry name" value="Phosphoglucomutase, first 3 domains"/>
    <property type="match status" value="3"/>
</dbReference>
<evidence type="ECO:0000256" key="2">
    <source>
        <dbReference type="ARBA" id="ARBA00022553"/>
    </source>
</evidence>
<keyword evidence="17" id="KW-1185">Reference proteome</keyword>
<dbReference type="Pfam" id="PF02880">
    <property type="entry name" value="PGM_PMM_III"/>
    <property type="match status" value="1"/>
</dbReference>
<name>A0A328U9J1_9FIRM</name>
<sequence>MGRLFGTDGVRGVANSELTCEMAMRIGRAAAMVLTDSNHRHPKVLIGKDTRLSSDMLEAAITAGLCSVGANVVQLGVVPTPAVAFLVGKYKADAGVMLTASHNPCEFNGIKIFSGDGYKLPDALEEQIEAIVLDHVADPPVPIAGDLGSVAAAPDVVRDYVNHIKSTVAFSLDGMRVGIDCANGSACRTAELLFTELGAECHMMANQPNGVNVNDDCGSTHMEALMSFVRENKLDAGIAFDGDADRCLAVDENGDLVDGDFIMAICAADMKSRGKLEKNTAVGTIMTNMGFTKFCDDNEIHFEATKVGDRYVLEEMLLEGYNFGGEQSGHVIFLDFSTTGDGQLTAAQLLSILHRRNAQLSSLATLMTRYPQVMVNIQVAPDGKLRFYTDTAVKEAIERAKEKLGKNGRIVVRPSGTEPLLRVMLEGEDADYIAALAETVANVIRERLA</sequence>
<evidence type="ECO:0000256" key="11">
    <source>
        <dbReference type="RuleBase" id="RU004327"/>
    </source>
</evidence>
<feature type="domain" description="Alpha-D-phosphohexomutase alpha/beta/alpha" evidence="13">
    <location>
        <begin position="3"/>
        <end position="132"/>
    </location>
</feature>
<reference evidence="16 17" key="1">
    <citation type="submission" date="2018-06" db="EMBL/GenBank/DDBJ databases">
        <title>Noncontiguous genome sequence of Ruminococcaceae bacterium ASD2818.</title>
        <authorList>
            <person name="Chaplin A.V."/>
            <person name="Sokolova S.R."/>
            <person name="Kochetkova T.O."/>
            <person name="Goltsov A.Y."/>
            <person name="Trofimov D.Y."/>
            <person name="Efimov B.A."/>
        </authorList>
    </citation>
    <scope>NUCLEOTIDE SEQUENCE [LARGE SCALE GENOMIC DNA]</scope>
    <source>
        <strain evidence="16 17">ASD2818</strain>
    </source>
</reference>
<dbReference type="GO" id="GO:0009252">
    <property type="term" value="P:peptidoglycan biosynthetic process"/>
    <property type="evidence" value="ECO:0007669"/>
    <property type="project" value="TreeGrafter"/>
</dbReference>
<dbReference type="Proteomes" id="UP000249377">
    <property type="component" value="Unassembled WGS sequence"/>
</dbReference>
<evidence type="ECO:0000313" key="16">
    <source>
        <dbReference type="EMBL" id="RAQ22727.1"/>
    </source>
</evidence>
<dbReference type="CDD" id="cd05802">
    <property type="entry name" value="GlmM"/>
    <property type="match status" value="1"/>
</dbReference>